<evidence type="ECO:0000313" key="2">
    <source>
        <dbReference type="Proteomes" id="UP000828251"/>
    </source>
</evidence>
<sequence>MLIHIVVGKLIEKHDVVEVGMTTMKEKNEAMMIALQEETEGELVVCQPIIGKGLLSAALNREIDIPKSEKFKGERSTREVDTVGTKDCLKWFVFFSIKEDDEPKEMPIRLGVIVCGIEAKRGKEGKKKLVKCFLHYGLHRM</sequence>
<organism evidence="1 2">
    <name type="scientific">Gossypium stocksii</name>
    <dbReference type="NCBI Taxonomy" id="47602"/>
    <lineage>
        <taxon>Eukaryota</taxon>
        <taxon>Viridiplantae</taxon>
        <taxon>Streptophyta</taxon>
        <taxon>Embryophyta</taxon>
        <taxon>Tracheophyta</taxon>
        <taxon>Spermatophyta</taxon>
        <taxon>Magnoliopsida</taxon>
        <taxon>eudicotyledons</taxon>
        <taxon>Gunneridae</taxon>
        <taxon>Pentapetalae</taxon>
        <taxon>rosids</taxon>
        <taxon>malvids</taxon>
        <taxon>Malvales</taxon>
        <taxon>Malvaceae</taxon>
        <taxon>Malvoideae</taxon>
        <taxon>Gossypium</taxon>
    </lineage>
</organism>
<dbReference type="AlphaFoldDB" id="A0A9D3UE04"/>
<keyword evidence="2" id="KW-1185">Reference proteome</keyword>
<evidence type="ECO:0000313" key="1">
    <source>
        <dbReference type="EMBL" id="KAH1038914.1"/>
    </source>
</evidence>
<name>A0A9D3UE04_9ROSI</name>
<comment type="caution">
    <text evidence="1">The sequence shown here is derived from an EMBL/GenBank/DDBJ whole genome shotgun (WGS) entry which is preliminary data.</text>
</comment>
<proteinExistence type="predicted"/>
<dbReference type="EMBL" id="JAIQCV010000012">
    <property type="protein sequence ID" value="KAH1038914.1"/>
    <property type="molecule type" value="Genomic_DNA"/>
</dbReference>
<accession>A0A9D3UE04</accession>
<gene>
    <name evidence="1" type="ORF">J1N35_040657</name>
</gene>
<reference evidence="1 2" key="1">
    <citation type="journal article" date="2021" name="Plant Biotechnol. J.">
        <title>Multi-omics assisted identification of the key and species-specific regulatory components of drought-tolerant mechanisms in Gossypium stocksii.</title>
        <authorList>
            <person name="Yu D."/>
            <person name="Ke L."/>
            <person name="Zhang D."/>
            <person name="Wu Y."/>
            <person name="Sun Y."/>
            <person name="Mei J."/>
            <person name="Sun J."/>
            <person name="Sun Y."/>
        </authorList>
    </citation>
    <scope>NUCLEOTIDE SEQUENCE [LARGE SCALE GENOMIC DNA]</scope>
    <source>
        <strain evidence="2">cv. E1</strain>
        <tissue evidence="1">Leaf</tissue>
    </source>
</reference>
<protein>
    <submittedName>
        <fullName evidence="1">Uncharacterized protein</fullName>
    </submittedName>
</protein>
<dbReference type="Proteomes" id="UP000828251">
    <property type="component" value="Unassembled WGS sequence"/>
</dbReference>